<dbReference type="EMBL" id="UINC01064028">
    <property type="protein sequence ID" value="SVB92284.1"/>
    <property type="molecule type" value="Genomic_DNA"/>
</dbReference>
<feature type="non-terminal residue" evidence="1">
    <location>
        <position position="1"/>
    </location>
</feature>
<accession>A0A382HY09</accession>
<gene>
    <name evidence="1" type="ORF">METZ01_LOCUS245138</name>
</gene>
<name>A0A382HY09_9ZZZZ</name>
<reference evidence="1" key="1">
    <citation type="submission" date="2018-05" db="EMBL/GenBank/DDBJ databases">
        <authorList>
            <person name="Lanie J.A."/>
            <person name="Ng W.-L."/>
            <person name="Kazmierczak K.M."/>
            <person name="Andrzejewski T.M."/>
            <person name="Davidsen T.M."/>
            <person name="Wayne K.J."/>
            <person name="Tettelin H."/>
            <person name="Glass J.I."/>
            <person name="Rusch D."/>
            <person name="Podicherti R."/>
            <person name="Tsui H.-C.T."/>
            <person name="Winkler M.E."/>
        </authorList>
    </citation>
    <scope>NUCLEOTIDE SEQUENCE</scope>
</reference>
<dbReference type="AlphaFoldDB" id="A0A382HY09"/>
<proteinExistence type="predicted"/>
<protein>
    <submittedName>
        <fullName evidence="1">Uncharacterized protein</fullName>
    </submittedName>
</protein>
<organism evidence="1">
    <name type="scientific">marine metagenome</name>
    <dbReference type="NCBI Taxonomy" id="408172"/>
    <lineage>
        <taxon>unclassified sequences</taxon>
        <taxon>metagenomes</taxon>
        <taxon>ecological metagenomes</taxon>
    </lineage>
</organism>
<evidence type="ECO:0000313" key="1">
    <source>
        <dbReference type="EMBL" id="SVB92284.1"/>
    </source>
</evidence>
<sequence length="42" mass="4556">FEAMYTSVNRVLAASTGERSLVSLNETAHLRVAGLPTYAPDF</sequence>